<dbReference type="AlphaFoldDB" id="A0A3E1K5L9"/>
<organism evidence="1 2">
    <name type="scientific">Wenzhouxiangella sediminis</name>
    <dbReference type="NCBI Taxonomy" id="1792836"/>
    <lineage>
        <taxon>Bacteria</taxon>
        <taxon>Pseudomonadati</taxon>
        <taxon>Pseudomonadota</taxon>
        <taxon>Gammaproteobacteria</taxon>
        <taxon>Chromatiales</taxon>
        <taxon>Wenzhouxiangellaceae</taxon>
        <taxon>Wenzhouxiangella</taxon>
    </lineage>
</organism>
<accession>A0A3E1K5L9</accession>
<sequence>MNHHQNRVSDARLRLEDAIAQATGLADTLMQLDLEKADRISGPSFHRMAWALSSMLHQAGDDLATVLTGDQAPAAEASDPTLERTAGLERCGPFAVPEHSYVIAGNDLYRAQGLLRTVLMAVSEDHDLVDLEHTLRAALDVLESGSKEAFELARDRDAA</sequence>
<name>A0A3E1K5L9_9GAMM</name>
<proteinExistence type="predicted"/>
<gene>
    <name evidence="1" type="ORF">DZC52_14065</name>
</gene>
<keyword evidence="2" id="KW-1185">Reference proteome</keyword>
<evidence type="ECO:0000313" key="1">
    <source>
        <dbReference type="EMBL" id="RFF29226.1"/>
    </source>
</evidence>
<reference evidence="1 2" key="1">
    <citation type="submission" date="2018-08" db="EMBL/GenBank/DDBJ databases">
        <title>Wenzhouxiangella salilacus sp. nov., a novel bacterium isolated from a saline lake in Xinjiang Province, China.</title>
        <authorList>
            <person name="Han S."/>
        </authorList>
    </citation>
    <scope>NUCLEOTIDE SEQUENCE [LARGE SCALE GENOMIC DNA]</scope>
    <source>
        <strain evidence="1 2">XDB06</strain>
    </source>
</reference>
<protein>
    <submittedName>
        <fullName evidence="1">Uncharacterized protein</fullName>
    </submittedName>
</protein>
<dbReference type="Proteomes" id="UP000260351">
    <property type="component" value="Unassembled WGS sequence"/>
</dbReference>
<evidence type="ECO:0000313" key="2">
    <source>
        <dbReference type="Proteomes" id="UP000260351"/>
    </source>
</evidence>
<dbReference type="EMBL" id="QUZK01000051">
    <property type="protein sequence ID" value="RFF29226.1"/>
    <property type="molecule type" value="Genomic_DNA"/>
</dbReference>
<dbReference type="RefSeq" id="WP_116651781.1">
    <property type="nucleotide sequence ID" value="NZ_QUZK01000051.1"/>
</dbReference>
<comment type="caution">
    <text evidence="1">The sequence shown here is derived from an EMBL/GenBank/DDBJ whole genome shotgun (WGS) entry which is preliminary data.</text>
</comment>